<dbReference type="InterPro" id="IPR029021">
    <property type="entry name" value="Prot-tyrosine_phosphatase-like"/>
</dbReference>
<dbReference type="PROSITE" id="PS50056">
    <property type="entry name" value="TYR_PHOSPHATASE_2"/>
    <property type="match status" value="2"/>
</dbReference>
<dbReference type="GO" id="GO:0004725">
    <property type="term" value="F:protein tyrosine phosphatase activity"/>
    <property type="evidence" value="ECO:0007669"/>
    <property type="project" value="UniProtKB-EC"/>
</dbReference>
<dbReference type="InterPro" id="IPR016130">
    <property type="entry name" value="Tyr_Pase_AS"/>
</dbReference>
<dbReference type="PRINTS" id="PR00700">
    <property type="entry name" value="PRTYPHPHTASE"/>
</dbReference>
<evidence type="ECO:0000313" key="4">
    <source>
        <dbReference type="EMBL" id="KAJ6224020.1"/>
    </source>
</evidence>
<dbReference type="SMART" id="SM00404">
    <property type="entry name" value="PTPc_motif"/>
    <property type="match status" value="2"/>
</dbReference>
<dbReference type="PANTHER" id="PTHR19134:SF449">
    <property type="entry name" value="TYROSINE-PROTEIN PHOSPHATASE 1"/>
    <property type="match status" value="1"/>
</dbReference>
<dbReference type="PANTHER" id="PTHR19134">
    <property type="entry name" value="RECEPTOR-TYPE TYROSINE-PROTEIN PHOSPHATASE"/>
    <property type="match status" value="1"/>
</dbReference>
<dbReference type="GO" id="GO:0048666">
    <property type="term" value="P:neuron development"/>
    <property type="evidence" value="ECO:0007669"/>
    <property type="project" value="UniProtKB-ARBA"/>
</dbReference>
<dbReference type="PROSITE" id="PS00383">
    <property type="entry name" value="TYR_PHOSPHATASE_1"/>
    <property type="match status" value="1"/>
</dbReference>
<comment type="caution">
    <text evidence="4">The sequence shown here is derived from an EMBL/GenBank/DDBJ whole genome shotgun (WGS) entry which is preliminary data.</text>
</comment>
<feature type="signal peptide" evidence="1">
    <location>
        <begin position="1"/>
        <end position="15"/>
    </location>
</feature>
<dbReference type="InterPro" id="IPR000242">
    <property type="entry name" value="PTP_cat"/>
</dbReference>
<feature type="domain" description="Tyrosine specific protein phosphatases" evidence="3">
    <location>
        <begin position="298"/>
        <end position="372"/>
    </location>
</feature>
<sequence>MLWLLLRHLVVFKSAEDLFRIDRLMNSTFRLTIKEDCLRLPLREIYLLAFDVSLNDDVGYKEIDKLDQSKLDMIRVRRQMIKFGRTELKHFDHNSRFKLAIVFFDRRGEIEIVIQPMEFSLDDGEMGLGSFEPRSNPIATNDLLAVVAPMLEADIPIKQEYNYAPRSQLFSWNHGKLPENRCKNRYGNLLPYDHTRVTLRKEPITTSSSSTTSSNGMTTDYMNANFIDGYKKVGRYIASQGPINATLDDFWRCVWQYHVQQIVMLTNLEESGKAKCDKYWPEKSQYYGMVKVTLQKTELFADYTIRYFQLKKDSDDPMIVHCSAGIGRTGAFIMIDSMLLMAENEKRIDIWAHFCRIRTQRINMVEKYAQYRFVYQVLLEALSHDPTDISCTNFGNYLKQSIRGGSSCSLHKQYEMCASLAWPIINSIVNLISSHVSIRFNLIDSIVYERFRLIADYARVILPNLNDYINAVYVNYWPNMINNRLILSDDMSIIMLNEEINTYTKVRTIVLKPSELIVKHVQLRIVPNHYIKPKASGFYPLIELKEKLDSSNLLNYNNSPIIVQCSDGATLSGLFCASDFIFERIKEEQQIDVFLAVQKIRANRPQFIINYVSKIYP</sequence>
<dbReference type="Pfam" id="PF00102">
    <property type="entry name" value="Y_phosphatase"/>
    <property type="match status" value="2"/>
</dbReference>
<dbReference type="SUPFAM" id="SSF52799">
    <property type="entry name" value="(Phosphotyrosine protein) phosphatases II"/>
    <property type="match status" value="2"/>
</dbReference>
<feature type="domain" description="Tyrosine specific protein phosphatases" evidence="3">
    <location>
        <begin position="539"/>
        <end position="615"/>
    </location>
</feature>
<evidence type="ECO:0000259" key="3">
    <source>
        <dbReference type="PROSITE" id="PS50056"/>
    </source>
</evidence>
<gene>
    <name evidence="4" type="ORF">RDWZM_002565</name>
</gene>
<name>A0A9Q0RRV2_BLOTA</name>
<feature type="domain" description="Tyrosine-protein phosphatase" evidence="2">
    <location>
        <begin position="424"/>
        <end position="617"/>
    </location>
</feature>
<protein>
    <submittedName>
        <fullName evidence="4">Uncharacterized protein</fullName>
    </submittedName>
</protein>
<dbReference type="AlphaFoldDB" id="A0A9Q0RRV2"/>
<dbReference type="InterPro" id="IPR003595">
    <property type="entry name" value="Tyr_Pase_cat"/>
</dbReference>
<keyword evidence="5" id="KW-1185">Reference proteome</keyword>
<feature type="domain" description="Tyrosine-protein phosphatase" evidence="2">
    <location>
        <begin position="157"/>
        <end position="381"/>
    </location>
</feature>
<keyword evidence="1" id="KW-0732">Signal</keyword>
<dbReference type="Gene3D" id="3.90.190.10">
    <property type="entry name" value="Protein tyrosine phosphatase superfamily"/>
    <property type="match status" value="3"/>
</dbReference>
<proteinExistence type="predicted"/>
<evidence type="ECO:0000259" key="2">
    <source>
        <dbReference type="PROSITE" id="PS50055"/>
    </source>
</evidence>
<reference evidence="4" key="1">
    <citation type="submission" date="2022-12" db="EMBL/GenBank/DDBJ databases">
        <title>Genome assemblies of Blomia tropicalis.</title>
        <authorList>
            <person name="Cui Y."/>
        </authorList>
    </citation>
    <scope>NUCLEOTIDE SEQUENCE</scope>
    <source>
        <tissue evidence="4">Adult mites</tissue>
    </source>
</reference>
<dbReference type="SMART" id="SM00194">
    <property type="entry name" value="PTPc"/>
    <property type="match status" value="1"/>
</dbReference>
<dbReference type="EMBL" id="JAPWDV010000001">
    <property type="protein sequence ID" value="KAJ6224020.1"/>
    <property type="molecule type" value="Genomic_DNA"/>
</dbReference>
<dbReference type="Proteomes" id="UP001142055">
    <property type="component" value="Chromosome 1"/>
</dbReference>
<dbReference type="InterPro" id="IPR050348">
    <property type="entry name" value="Protein-Tyr_Phosphatase"/>
</dbReference>
<accession>A0A9Q0RRV2</accession>
<evidence type="ECO:0000313" key="5">
    <source>
        <dbReference type="Proteomes" id="UP001142055"/>
    </source>
</evidence>
<organism evidence="4 5">
    <name type="scientific">Blomia tropicalis</name>
    <name type="common">Mite</name>
    <dbReference type="NCBI Taxonomy" id="40697"/>
    <lineage>
        <taxon>Eukaryota</taxon>
        <taxon>Metazoa</taxon>
        <taxon>Ecdysozoa</taxon>
        <taxon>Arthropoda</taxon>
        <taxon>Chelicerata</taxon>
        <taxon>Arachnida</taxon>
        <taxon>Acari</taxon>
        <taxon>Acariformes</taxon>
        <taxon>Sarcoptiformes</taxon>
        <taxon>Astigmata</taxon>
        <taxon>Glycyphagoidea</taxon>
        <taxon>Echimyopodidae</taxon>
        <taxon>Blomia</taxon>
    </lineage>
</organism>
<feature type="chain" id="PRO_5040319115" evidence="1">
    <location>
        <begin position="16"/>
        <end position="617"/>
    </location>
</feature>
<dbReference type="InterPro" id="IPR000387">
    <property type="entry name" value="Tyr_Pase_dom"/>
</dbReference>
<evidence type="ECO:0000256" key="1">
    <source>
        <dbReference type="SAM" id="SignalP"/>
    </source>
</evidence>
<dbReference type="OMA" id="LLSECHE"/>
<dbReference type="PROSITE" id="PS50055">
    <property type="entry name" value="TYR_PHOSPHATASE_PTP"/>
    <property type="match status" value="2"/>
</dbReference>